<evidence type="ECO:0000313" key="3">
    <source>
        <dbReference type="Proteomes" id="UP000680750"/>
    </source>
</evidence>
<organism evidence="2 3">
    <name type="scientific">Actinocatenispora sera</name>
    <dbReference type="NCBI Taxonomy" id="390989"/>
    <lineage>
        <taxon>Bacteria</taxon>
        <taxon>Bacillati</taxon>
        <taxon>Actinomycetota</taxon>
        <taxon>Actinomycetes</taxon>
        <taxon>Micromonosporales</taxon>
        <taxon>Micromonosporaceae</taxon>
        <taxon>Actinocatenispora</taxon>
    </lineage>
</organism>
<sequence>MSDPAGPRQVFESLLRGITSGNLADLWQLYAEDCVVEIPFARPEPIRLAGLAAMKEHFSNPLANRITLAAEDVEVHQTDDPELIVGEWRYRLTAGDKTAETRNIQVMRVRAGKIVWSRDFHDHAATAALFAD</sequence>
<dbReference type="Pfam" id="PF12680">
    <property type="entry name" value="SnoaL_2"/>
    <property type="match status" value="1"/>
</dbReference>
<evidence type="ECO:0000259" key="1">
    <source>
        <dbReference type="Pfam" id="PF12680"/>
    </source>
</evidence>
<feature type="domain" description="SnoaL-like" evidence="1">
    <location>
        <begin position="13"/>
        <end position="115"/>
    </location>
</feature>
<reference evidence="2" key="1">
    <citation type="submission" date="2020-08" db="EMBL/GenBank/DDBJ databases">
        <title>Whole genome shotgun sequence of Actinocatenispora sera NBRC 101916.</title>
        <authorList>
            <person name="Komaki H."/>
            <person name="Tamura T."/>
        </authorList>
    </citation>
    <scope>NUCLEOTIDE SEQUENCE</scope>
    <source>
        <strain evidence="2">NBRC 101916</strain>
    </source>
</reference>
<dbReference type="EMBL" id="AP023354">
    <property type="protein sequence ID" value="BCJ31395.1"/>
    <property type="molecule type" value="Genomic_DNA"/>
</dbReference>
<protein>
    <recommendedName>
        <fullName evidence="1">SnoaL-like domain-containing protein</fullName>
    </recommendedName>
</protein>
<dbReference type="Proteomes" id="UP000680750">
    <property type="component" value="Chromosome"/>
</dbReference>
<gene>
    <name evidence="2" type="ORF">Asera_55030</name>
</gene>
<dbReference type="KEGG" id="aser:Asera_55030"/>
<proteinExistence type="predicted"/>
<name>A0A810L941_9ACTN</name>
<dbReference type="Gene3D" id="3.10.450.50">
    <property type="match status" value="1"/>
</dbReference>
<dbReference type="RefSeq" id="WP_051801516.1">
    <property type="nucleotide sequence ID" value="NZ_AP023354.1"/>
</dbReference>
<accession>A0A810L941</accession>
<keyword evidence="3" id="KW-1185">Reference proteome</keyword>
<dbReference type="InterPro" id="IPR037401">
    <property type="entry name" value="SnoaL-like"/>
</dbReference>
<evidence type="ECO:0000313" key="2">
    <source>
        <dbReference type="EMBL" id="BCJ31395.1"/>
    </source>
</evidence>
<dbReference type="SUPFAM" id="SSF54427">
    <property type="entry name" value="NTF2-like"/>
    <property type="match status" value="1"/>
</dbReference>
<dbReference type="InterPro" id="IPR032710">
    <property type="entry name" value="NTF2-like_dom_sf"/>
</dbReference>
<dbReference type="AlphaFoldDB" id="A0A810L941"/>